<name>A0A6L8LJN8_9RHOB</name>
<reference evidence="1 2" key="1">
    <citation type="submission" date="2020-01" db="EMBL/GenBank/DDBJ databases">
        <authorList>
            <person name="Chen S."/>
        </authorList>
    </citation>
    <scope>NUCLEOTIDE SEQUENCE [LARGE SCALE GENOMIC DNA]</scope>
    <source>
        <strain evidence="1 2">GS-10</strain>
    </source>
</reference>
<dbReference type="EMBL" id="WWEN01000004">
    <property type="protein sequence ID" value="MYM55863.1"/>
    <property type="molecule type" value="Genomic_DNA"/>
</dbReference>
<organism evidence="1 2">
    <name type="scientific">Thalassovita mangrovi</name>
    <dbReference type="NCBI Taxonomy" id="2692236"/>
    <lineage>
        <taxon>Bacteria</taxon>
        <taxon>Pseudomonadati</taxon>
        <taxon>Pseudomonadota</taxon>
        <taxon>Alphaproteobacteria</taxon>
        <taxon>Rhodobacterales</taxon>
        <taxon>Roseobacteraceae</taxon>
        <taxon>Thalassovita</taxon>
    </lineage>
</organism>
<keyword evidence="2" id="KW-1185">Reference proteome</keyword>
<protein>
    <recommendedName>
        <fullName evidence="3">Sulfotransferase family protein</fullName>
    </recommendedName>
</protein>
<dbReference type="Proteomes" id="UP000479043">
    <property type="component" value="Unassembled WGS sequence"/>
</dbReference>
<evidence type="ECO:0000313" key="1">
    <source>
        <dbReference type="EMBL" id="MYM55863.1"/>
    </source>
</evidence>
<accession>A0A6L8LJN8</accession>
<proteinExistence type="predicted"/>
<dbReference type="AlphaFoldDB" id="A0A6L8LJN8"/>
<dbReference type="Pfam" id="PF10364">
    <property type="entry name" value="NKWYS"/>
    <property type="match status" value="1"/>
</dbReference>
<evidence type="ECO:0000313" key="2">
    <source>
        <dbReference type="Proteomes" id="UP000479043"/>
    </source>
</evidence>
<dbReference type="InterPro" id="IPR018831">
    <property type="entry name" value="Uncharacterised_NKWYS"/>
</dbReference>
<comment type="caution">
    <text evidence="1">The sequence shown here is derived from an EMBL/GenBank/DDBJ whole genome shotgun (WGS) entry which is preliminary data.</text>
</comment>
<evidence type="ECO:0008006" key="3">
    <source>
        <dbReference type="Google" id="ProtNLM"/>
    </source>
</evidence>
<sequence length="238" mass="27853">MATTSVAGAIRDAGLPCYGIHSLAPEYLRKTAQARLARDAFPPRHICEAMAYRDRLFVHGEKCLYISLVRDPIARNISAFFQNLHLRSDQIRDEKDPQSMFEIFKQSYNHSLPITWFDREFKEQLGIDVFEYPFDHAKRYVHIESKNVILFRVDCPDAVKARVLSRALGRKIKIRRKNDSDNKGYAKLYKRVKEEACFSPDFVDEIYSTKFARHFWSEEELQDMASEWKNGRVRPSVP</sequence>
<gene>
    <name evidence="1" type="ORF">GR167_11160</name>
</gene>